<dbReference type="STRING" id="27349.A0A0L6VI58"/>
<feature type="non-terminal residue" evidence="1">
    <location>
        <position position="1"/>
    </location>
</feature>
<proteinExistence type="predicted"/>
<comment type="caution">
    <text evidence="1">The sequence shown here is derived from an EMBL/GenBank/DDBJ whole genome shotgun (WGS) entry which is preliminary data.</text>
</comment>
<evidence type="ECO:0000313" key="1">
    <source>
        <dbReference type="EMBL" id="KNZ60384.1"/>
    </source>
</evidence>
<dbReference type="VEuPathDB" id="FungiDB:VP01_15623g1"/>
<dbReference type="EMBL" id="LAVV01006245">
    <property type="protein sequence ID" value="KNZ60384.1"/>
    <property type="molecule type" value="Genomic_DNA"/>
</dbReference>
<gene>
    <name evidence="1" type="ORF">VP01_15623g1</name>
</gene>
<dbReference type="OrthoDB" id="2507256at2759"/>
<evidence type="ECO:0000313" key="2">
    <source>
        <dbReference type="Proteomes" id="UP000037035"/>
    </source>
</evidence>
<dbReference type="AlphaFoldDB" id="A0A0L6VI58"/>
<sequence length="84" mass="9380">EGLIQYLQRQVQESHTKSISTGFDLTNEDQKAGISTINEKVERMCPPYHVMNKLMGVQAFINPWFKVDSKADNETETSSSSASG</sequence>
<organism evidence="1 2">
    <name type="scientific">Puccinia sorghi</name>
    <dbReference type="NCBI Taxonomy" id="27349"/>
    <lineage>
        <taxon>Eukaryota</taxon>
        <taxon>Fungi</taxon>
        <taxon>Dikarya</taxon>
        <taxon>Basidiomycota</taxon>
        <taxon>Pucciniomycotina</taxon>
        <taxon>Pucciniomycetes</taxon>
        <taxon>Pucciniales</taxon>
        <taxon>Pucciniaceae</taxon>
        <taxon>Puccinia</taxon>
    </lineage>
</organism>
<keyword evidence="2" id="KW-1185">Reference proteome</keyword>
<dbReference type="Proteomes" id="UP000037035">
    <property type="component" value="Unassembled WGS sequence"/>
</dbReference>
<reference evidence="1 2" key="1">
    <citation type="submission" date="2015-08" db="EMBL/GenBank/DDBJ databases">
        <title>Next Generation Sequencing and Analysis of the Genome of Puccinia sorghi L Schw, the Causal Agent of Maize Common Rust.</title>
        <authorList>
            <person name="Rochi L."/>
            <person name="Burguener G."/>
            <person name="Darino M."/>
            <person name="Turjanski A."/>
            <person name="Kreff E."/>
            <person name="Dieguez M.J."/>
            <person name="Sacco F."/>
        </authorList>
    </citation>
    <scope>NUCLEOTIDE SEQUENCE [LARGE SCALE GENOMIC DNA]</scope>
    <source>
        <strain evidence="1 2">RO10H11247</strain>
    </source>
</reference>
<name>A0A0L6VI58_9BASI</name>
<protein>
    <submittedName>
        <fullName evidence="1">Uncharacterized protein</fullName>
    </submittedName>
</protein>
<accession>A0A0L6VI58</accession>